<name>A0AAQ1MAW0_9FIRM</name>
<sequence length="358" mass="39769">MGEKWYFQSGPEGDVVISSRIRLARNVGDLPFPDLMSARQRAAFIQRVQAAVENAAFGEGLQLRYVDVGALDQSHRMALVERHLISLEMAKAGGGLLLSDDETVSVMLCEEDHLRIQIMGAGLCCEGCWQLADRLDDLLDEGLHFAFDERWGYLTHCPTNLGTGMRASVMVHLPALERSGYLRSLINSAYKLGITIRGTYGEGTSAEGSFYQISNQLSLGLSEKQVRDNLAAVVRQLAAEERRQRAQFCAEDPLAFEDQVYRALGVLENARLLSHREVIDCVSQLRLGIAGQVVEKLDFFTAARLLGETGANSIAAAHPEAQSARERDRIRAQIVRDILGRERRVREDRSPAEGRENQ</sequence>
<dbReference type="GO" id="GO:0046314">
    <property type="term" value="P:phosphocreatine biosynthetic process"/>
    <property type="evidence" value="ECO:0007669"/>
    <property type="project" value="InterPro"/>
</dbReference>
<dbReference type="SUPFAM" id="SSF55931">
    <property type="entry name" value="Glutamine synthetase/guanido kinase"/>
    <property type="match status" value="1"/>
</dbReference>
<evidence type="ECO:0000256" key="6">
    <source>
        <dbReference type="RuleBase" id="RU000505"/>
    </source>
</evidence>
<dbReference type="InterPro" id="IPR022415">
    <property type="entry name" value="ATP-guanido_PTrfase_AS"/>
</dbReference>
<feature type="binding site" evidence="5">
    <location>
        <position position="83"/>
    </location>
    <ligand>
        <name>ATP</name>
        <dbReference type="ChEBI" id="CHEBI:30616"/>
    </ligand>
</feature>
<dbReference type="InterPro" id="IPR022414">
    <property type="entry name" value="ATP-guanido_PTrfase_cat"/>
</dbReference>
<dbReference type="GO" id="GO:0005524">
    <property type="term" value="F:ATP binding"/>
    <property type="evidence" value="ECO:0007669"/>
    <property type="project" value="UniProtKB-UniRule"/>
</dbReference>
<keyword evidence="4 5" id="KW-0067">ATP-binding</keyword>
<evidence type="ECO:0000313" key="10">
    <source>
        <dbReference type="Proteomes" id="UP000184089"/>
    </source>
</evidence>
<keyword evidence="3 5" id="KW-0418">Kinase</keyword>
<dbReference type="InterPro" id="IPR014746">
    <property type="entry name" value="Gln_synth/guanido_kin_cat_dom"/>
</dbReference>
<dbReference type="Gene3D" id="3.30.590.10">
    <property type="entry name" value="Glutamine synthetase/guanido kinase, catalytic domain"/>
    <property type="match status" value="1"/>
</dbReference>
<feature type="domain" description="Phosphagen kinase C-terminal" evidence="7">
    <location>
        <begin position="15"/>
        <end position="244"/>
    </location>
</feature>
<reference evidence="10" key="2">
    <citation type="submission" date="2016-11" db="EMBL/GenBank/DDBJ databases">
        <authorList>
            <person name="Jaros S."/>
            <person name="Januszkiewicz K."/>
            <person name="Wedrychowicz H."/>
        </authorList>
    </citation>
    <scope>NUCLEOTIDE SEQUENCE [LARGE SCALE GENOMIC DNA]</scope>
    <source>
        <strain evidence="10">DSM 4029</strain>
    </source>
</reference>
<evidence type="ECO:0000313" key="11">
    <source>
        <dbReference type="Proteomes" id="UP000474718"/>
    </source>
</evidence>
<evidence type="ECO:0000256" key="1">
    <source>
        <dbReference type="ARBA" id="ARBA00022679"/>
    </source>
</evidence>
<dbReference type="EMBL" id="WWVX01000012">
    <property type="protein sequence ID" value="MZL70916.1"/>
    <property type="molecule type" value="Genomic_DNA"/>
</dbReference>
<dbReference type="PROSITE" id="PS51510">
    <property type="entry name" value="PHOSPHAGEN_KINASE_C"/>
    <property type="match status" value="1"/>
</dbReference>
<keyword evidence="11" id="KW-1185">Reference proteome</keyword>
<evidence type="ECO:0000256" key="3">
    <source>
        <dbReference type="ARBA" id="ARBA00022777"/>
    </source>
</evidence>
<dbReference type="Pfam" id="PF00217">
    <property type="entry name" value="ATP-gua_Ptrans"/>
    <property type="match status" value="1"/>
</dbReference>
<dbReference type="InterPro" id="IPR000749">
    <property type="entry name" value="ATP-guanido_PTrfase"/>
</dbReference>
<evidence type="ECO:0000256" key="5">
    <source>
        <dbReference type="PROSITE-ProRule" id="PRU00843"/>
    </source>
</evidence>
<reference evidence="9" key="1">
    <citation type="submission" date="2016-11" db="EMBL/GenBank/DDBJ databases">
        <authorList>
            <person name="Varghese N."/>
            <person name="Submissions S."/>
        </authorList>
    </citation>
    <scope>NUCLEOTIDE SEQUENCE</scope>
    <source>
        <strain evidence="9">DSM 4029</strain>
    </source>
</reference>
<comment type="caution">
    <text evidence="9">The sequence shown here is derived from an EMBL/GenBank/DDBJ whole genome shotgun (WGS) entry which is preliminary data.</text>
</comment>
<evidence type="ECO:0000256" key="2">
    <source>
        <dbReference type="ARBA" id="ARBA00022741"/>
    </source>
</evidence>
<dbReference type="EMBL" id="FQVY01000001">
    <property type="protein sequence ID" value="SHF62015.1"/>
    <property type="molecule type" value="Genomic_DNA"/>
</dbReference>
<keyword evidence="1 5" id="KW-0808">Transferase</keyword>
<dbReference type="InterPro" id="IPR023660">
    <property type="entry name" value="Arg_Kinase"/>
</dbReference>
<dbReference type="GO" id="GO:0004111">
    <property type="term" value="F:creatine kinase activity"/>
    <property type="evidence" value="ECO:0007669"/>
    <property type="project" value="InterPro"/>
</dbReference>
<dbReference type="Proteomes" id="UP000474718">
    <property type="component" value="Unassembled WGS sequence"/>
</dbReference>
<dbReference type="PANTHER" id="PTHR11547">
    <property type="entry name" value="ARGININE OR CREATINE KINASE"/>
    <property type="match status" value="1"/>
</dbReference>
<dbReference type="AlphaFoldDB" id="A0AAQ1MAW0"/>
<dbReference type="Proteomes" id="UP000184089">
    <property type="component" value="Unassembled WGS sequence"/>
</dbReference>
<accession>A0AAQ1MAW0</accession>
<feature type="binding site" evidence="5">
    <location>
        <begin position="18"/>
        <end position="22"/>
    </location>
    <ligand>
        <name>ATP</name>
        <dbReference type="ChEBI" id="CHEBI:30616"/>
    </ligand>
</feature>
<dbReference type="RefSeq" id="WP_021658816.1">
    <property type="nucleotide sequence ID" value="NZ_FQVY01000001.1"/>
</dbReference>
<protein>
    <submittedName>
        <fullName evidence="8">ATP--guanido phosphotransferase</fullName>
    </submittedName>
    <submittedName>
        <fullName evidence="9">Protein arginine kinase</fullName>
    </submittedName>
</protein>
<gene>
    <name evidence="8" type="ORF">GT747_14335</name>
    <name evidence="9" type="ORF">SAMN05444424_0087</name>
</gene>
<proteinExistence type="inferred from homology"/>
<keyword evidence="2 5" id="KW-0547">Nucleotide-binding</keyword>
<dbReference type="PROSITE" id="PS00112">
    <property type="entry name" value="PHOSPHAGEN_KINASE"/>
    <property type="match status" value="1"/>
</dbReference>
<feature type="binding site" evidence="5">
    <location>
        <begin position="197"/>
        <end position="202"/>
    </location>
    <ligand>
        <name>ATP</name>
        <dbReference type="ChEBI" id="CHEBI:30616"/>
    </ligand>
</feature>
<dbReference type="PANTHER" id="PTHR11547:SF38">
    <property type="entry name" value="ARGININE KINASE 1-RELATED"/>
    <property type="match status" value="1"/>
</dbReference>
<organism evidence="9 10">
    <name type="scientific">Bittarella massiliensis</name>
    <name type="common">ex Durand et al. 2017</name>
    <dbReference type="NCBI Taxonomy" id="1720313"/>
    <lineage>
        <taxon>Bacteria</taxon>
        <taxon>Bacillati</taxon>
        <taxon>Bacillota</taxon>
        <taxon>Clostridia</taxon>
        <taxon>Eubacteriales</taxon>
        <taxon>Oscillospiraceae</taxon>
        <taxon>Bittarella (ex Durand et al. 2017)</taxon>
    </lineage>
</organism>
<evidence type="ECO:0000259" key="7">
    <source>
        <dbReference type="PROSITE" id="PS51510"/>
    </source>
</evidence>
<reference evidence="8 11" key="3">
    <citation type="journal article" date="2019" name="Nat. Med.">
        <title>A library of human gut bacterial isolates paired with longitudinal multiomics data enables mechanistic microbiome research.</title>
        <authorList>
            <person name="Poyet M."/>
            <person name="Groussin M."/>
            <person name="Gibbons S.M."/>
            <person name="Avila-Pacheco J."/>
            <person name="Jiang X."/>
            <person name="Kearney S.M."/>
            <person name="Perrotta A.R."/>
            <person name="Berdy B."/>
            <person name="Zhao S."/>
            <person name="Lieberman T.D."/>
            <person name="Swanson P.K."/>
            <person name="Smith M."/>
            <person name="Roesemann S."/>
            <person name="Alexander J.E."/>
            <person name="Rich S.A."/>
            <person name="Livny J."/>
            <person name="Vlamakis H."/>
            <person name="Clish C."/>
            <person name="Bullock K."/>
            <person name="Deik A."/>
            <person name="Scott J."/>
            <person name="Pierce K.A."/>
            <person name="Xavier R.J."/>
            <person name="Alm E.J."/>
        </authorList>
    </citation>
    <scope>NUCLEOTIDE SEQUENCE [LARGE SCALE GENOMIC DNA]</scope>
    <source>
        <strain evidence="8 11">BIOML-A2</strain>
    </source>
</reference>
<evidence type="ECO:0000256" key="4">
    <source>
        <dbReference type="ARBA" id="ARBA00022840"/>
    </source>
</evidence>
<comment type="similarity">
    <text evidence="5 6">Belongs to the ATP:guanido phosphotransferase family.</text>
</comment>
<feature type="binding site" evidence="5">
    <location>
        <begin position="166"/>
        <end position="170"/>
    </location>
    <ligand>
        <name>ATP</name>
        <dbReference type="ChEBI" id="CHEBI:30616"/>
    </ligand>
</feature>
<evidence type="ECO:0000313" key="9">
    <source>
        <dbReference type="EMBL" id="SHF62015.1"/>
    </source>
</evidence>
<feature type="binding site" evidence="5">
    <location>
        <position position="115"/>
    </location>
    <ligand>
        <name>ATP</name>
        <dbReference type="ChEBI" id="CHEBI:30616"/>
    </ligand>
</feature>
<dbReference type="GO" id="GO:0005615">
    <property type="term" value="C:extracellular space"/>
    <property type="evidence" value="ECO:0007669"/>
    <property type="project" value="TreeGrafter"/>
</dbReference>
<dbReference type="CDD" id="cd07930">
    <property type="entry name" value="bacterial_phosphagen_kinase"/>
    <property type="match status" value="1"/>
</dbReference>
<evidence type="ECO:0000313" key="8">
    <source>
        <dbReference type="EMBL" id="MZL70916.1"/>
    </source>
</evidence>